<evidence type="ECO:0000313" key="2">
    <source>
        <dbReference type="Proteomes" id="UP000760480"/>
    </source>
</evidence>
<protein>
    <submittedName>
        <fullName evidence="1">HAD family hydrolase</fullName>
    </submittedName>
</protein>
<reference evidence="1 2" key="1">
    <citation type="submission" date="2019-03" db="EMBL/GenBank/DDBJ databases">
        <title>Metabolic reconstructions from genomes of highly enriched 'Candidatus Accumulibacter' and 'Candidatus Competibacter' bioreactor populations.</title>
        <authorList>
            <person name="Annavajhala M.K."/>
            <person name="Welles L."/>
            <person name="Abbas B."/>
            <person name="Sorokin D."/>
            <person name="Park H."/>
            <person name="Van Loosdrecht M."/>
            <person name="Chandran K."/>
        </authorList>
    </citation>
    <scope>NUCLEOTIDE SEQUENCE [LARGE SCALE GENOMIC DNA]</scope>
    <source>
        <strain evidence="1 2">SBR_G</strain>
    </source>
</reference>
<dbReference type="Gene3D" id="3.40.50.1000">
    <property type="entry name" value="HAD superfamily/HAD-like"/>
    <property type="match status" value="1"/>
</dbReference>
<keyword evidence="2" id="KW-1185">Reference proteome</keyword>
<keyword evidence="1" id="KW-0378">Hydrolase</keyword>
<dbReference type="InterPro" id="IPR023214">
    <property type="entry name" value="HAD_sf"/>
</dbReference>
<dbReference type="NCBIfam" id="TIGR01509">
    <property type="entry name" value="HAD-SF-IA-v3"/>
    <property type="match status" value="1"/>
</dbReference>
<dbReference type="CDD" id="cd07505">
    <property type="entry name" value="HAD_BPGM-like"/>
    <property type="match status" value="1"/>
</dbReference>
<dbReference type="SFLD" id="SFLDG01129">
    <property type="entry name" value="C1.5:_HAD__Beta-PGM__Phosphata"/>
    <property type="match status" value="1"/>
</dbReference>
<dbReference type="EMBL" id="SPMZ01000013">
    <property type="protein sequence ID" value="NMQ18535.1"/>
    <property type="molecule type" value="Genomic_DNA"/>
</dbReference>
<dbReference type="Pfam" id="PF13419">
    <property type="entry name" value="HAD_2"/>
    <property type="match status" value="1"/>
</dbReference>
<evidence type="ECO:0000313" key="1">
    <source>
        <dbReference type="EMBL" id="NMQ18535.1"/>
    </source>
</evidence>
<dbReference type="Gene3D" id="1.10.150.240">
    <property type="entry name" value="Putative phosphatase, domain 2"/>
    <property type="match status" value="1"/>
</dbReference>
<dbReference type="SFLD" id="SFLDS00003">
    <property type="entry name" value="Haloacid_Dehalogenase"/>
    <property type="match status" value="1"/>
</dbReference>
<proteinExistence type="predicted"/>
<dbReference type="RefSeq" id="WP_169247792.1">
    <property type="nucleotide sequence ID" value="NZ_SPMZ01000013.1"/>
</dbReference>
<dbReference type="PANTHER" id="PTHR43481">
    <property type="entry name" value="FRUCTOSE-1-PHOSPHATE PHOSPHATASE"/>
    <property type="match status" value="1"/>
</dbReference>
<gene>
    <name evidence="1" type="ORF">E4P82_04580</name>
</gene>
<comment type="caution">
    <text evidence="1">The sequence shown here is derived from an EMBL/GenBank/DDBJ whole genome shotgun (WGS) entry which is preliminary data.</text>
</comment>
<dbReference type="InterPro" id="IPR006439">
    <property type="entry name" value="HAD-SF_hydro_IA"/>
</dbReference>
<dbReference type="InterPro" id="IPR041492">
    <property type="entry name" value="HAD_2"/>
</dbReference>
<dbReference type="Proteomes" id="UP000760480">
    <property type="component" value="Unassembled WGS sequence"/>
</dbReference>
<dbReference type="InterPro" id="IPR023198">
    <property type="entry name" value="PGP-like_dom2"/>
</dbReference>
<accession>A0ABX1TGN2</accession>
<dbReference type="InterPro" id="IPR051806">
    <property type="entry name" value="HAD-like_SPP"/>
</dbReference>
<organism evidence="1 2">
    <name type="scientific">Candidatus Competibacter phosphatis</name>
    <dbReference type="NCBI Taxonomy" id="221280"/>
    <lineage>
        <taxon>Bacteria</taxon>
        <taxon>Pseudomonadati</taxon>
        <taxon>Pseudomonadota</taxon>
        <taxon>Gammaproteobacteria</taxon>
        <taxon>Candidatus Competibacteraceae</taxon>
        <taxon>Candidatus Competibacter</taxon>
    </lineage>
</organism>
<sequence>MAAVDSSSILKVPIWVRGLIFDCDGTLADTLPTHYAAWEETFAALGLACPLEFLIRHNGKPTALIVALYNVEFGQQVDVERFTADKERRTLARLRRVRPMEPVAALARRYHGQMPMAVVSGSNRANVEQTLRAIGVRELFLAVLTADDGLPPKPEPDLFLEAACRIGIEPCYCQVFEDADAGLEAARRAGMLATDVRPIVGGY</sequence>
<dbReference type="SUPFAM" id="SSF56784">
    <property type="entry name" value="HAD-like"/>
    <property type="match status" value="1"/>
</dbReference>
<dbReference type="InterPro" id="IPR036412">
    <property type="entry name" value="HAD-like_sf"/>
</dbReference>
<name>A0ABX1TGN2_9GAMM</name>
<dbReference type="PANTHER" id="PTHR43481:SF4">
    <property type="entry name" value="GLYCEROL-1-PHOSPHATE PHOSPHOHYDROLASE 1-RELATED"/>
    <property type="match status" value="1"/>
</dbReference>
<dbReference type="GO" id="GO:0016787">
    <property type="term" value="F:hydrolase activity"/>
    <property type="evidence" value="ECO:0007669"/>
    <property type="project" value="UniProtKB-KW"/>
</dbReference>